<dbReference type="Gene3D" id="3.30.200.20">
    <property type="entry name" value="Phosphorylase Kinase, domain 1"/>
    <property type="match status" value="1"/>
</dbReference>
<dbReference type="PROSITE" id="PS00108">
    <property type="entry name" value="PROTEIN_KINASE_ST"/>
    <property type="match status" value="1"/>
</dbReference>
<dbReference type="SUPFAM" id="SSF56112">
    <property type="entry name" value="Protein kinase-like (PK-like)"/>
    <property type="match status" value="1"/>
</dbReference>
<dbReference type="AlphaFoldDB" id="A0A935CFR1"/>
<accession>A0A935CFR1</accession>
<dbReference type="InterPro" id="IPR017441">
    <property type="entry name" value="Protein_kinase_ATP_BS"/>
</dbReference>
<evidence type="ECO:0000256" key="1">
    <source>
        <dbReference type="ARBA" id="ARBA00012513"/>
    </source>
</evidence>
<dbReference type="InterPro" id="IPR000719">
    <property type="entry name" value="Prot_kinase_dom"/>
</dbReference>
<evidence type="ECO:0000256" key="7">
    <source>
        <dbReference type="PROSITE-ProRule" id="PRU10141"/>
    </source>
</evidence>
<dbReference type="Gene3D" id="1.10.510.10">
    <property type="entry name" value="Transferase(Phosphotransferase) domain 1"/>
    <property type="match status" value="1"/>
</dbReference>
<reference evidence="11 12" key="1">
    <citation type="submission" date="2020-10" db="EMBL/GenBank/DDBJ databases">
        <title>Connecting structure to function with the recovery of over 1000 high-quality activated sludge metagenome-assembled genomes encoding full-length rRNA genes using long-read sequencing.</title>
        <authorList>
            <person name="Singleton C.M."/>
            <person name="Petriglieri F."/>
            <person name="Kristensen J.M."/>
            <person name="Kirkegaard R.H."/>
            <person name="Michaelsen T.Y."/>
            <person name="Andersen M.H."/>
            <person name="Karst S.M."/>
            <person name="Dueholm M.S."/>
            <person name="Nielsen P.H."/>
            <person name="Albertsen M."/>
        </authorList>
    </citation>
    <scope>NUCLEOTIDE SEQUENCE [LARGE SCALE GENOMIC DNA]</scope>
    <source>
        <strain evidence="11">AalE_18-Q3-R2-46_BAT3C.188</strain>
    </source>
</reference>
<gene>
    <name evidence="11" type="ORF">IPF40_09765</name>
</gene>
<dbReference type="PROSITE" id="PS00107">
    <property type="entry name" value="PROTEIN_KINASE_ATP"/>
    <property type="match status" value="1"/>
</dbReference>
<keyword evidence="9" id="KW-0812">Transmembrane</keyword>
<dbReference type="GO" id="GO:0004674">
    <property type="term" value="F:protein serine/threonine kinase activity"/>
    <property type="evidence" value="ECO:0007669"/>
    <property type="project" value="UniProtKB-KW"/>
</dbReference>
<keyword evidence="9" id="KW-1133">Transmembrane helix</keyword>
<dbReference type="PROSITE" id="PS50011">
    <property type="entry name" value="PROTEIN_KINASE_DOM"/>
    <property type="match status" value="1"/>
</dbReference>
<feature type="region of interest" description="Disordered" evidence="8">
    <location>
        <begin position="276"/>
        <end position="401"/>
    </location>
</feature>
<feature type="transmembrane region" description="Helical" evidence="9">
    <location>
        <begin position="408"/>
        <end position="428"/>
    </location>
</feature>
<evidence type="ECO:0000256" key="6">
    <source>
        <dbReference type="ARBA" id="ARBA00022840"/>
    </source>
</evidence>
<dbReference type="CDD" id="cd14014">
    <property type="entry name" value="STKc_PknB_like"/>
    <property type="match status" value="1"/>
</dbReference>
<keyword evidence="4 7" id="KW-0547">Nucleotide-binding</keyword>
<sequence>MTAPTMPVLPGFTAVQHLGSGGYADVYLYEQHAPKRRVAIKVLRDQALSPKLVDQFTSEANAMAELAHPHIVPVYSAGQAPDGRPYIAMMYYPPPSLAERSATERFGVSDVLRIGIQIGSAIETAHRADILHRDIKPANILVSPYGQPGLTDFGIAARIAEADDDDQGLSVPWSPPEVVFGTSPARPSSDVYSLAATLWHLLVGRSPFENPGNSGNSQWDLMQRIRDLPAPSTGLPIPASLDRLLRQTMAKDPAQRPRRAMDFVMALQAIEQEERLPRTEAVVLDERSTPGASPTPQPGTPSRGTDSTRLKGPIRVDPTRAASPPPVATAADAGATPETRQRATRVTGGPDSEGYAATQRRVGSGTQSSARPVRRDPAPAEAPTMRRHTATGSAETTPQDAPVGRARYGVFALAAGLLIVAAVVGLLLTQTGRGQVQATATTPAVTANPGSGGDALPPGPVTVKATRADGSVTFTWSYSAAYDSDTFLWRSQDGRVTGKAEKAAYTVDLPAGTAMCLQVKVVRADGSNASPTWSAPGCAP</sequence>
<organism evidence="11 12">
    <name type="scientific">Candidatus Phosphoribacter hodrii</name>
    <dbReference type="NCBI Taxonomy" id="2953743"/>
    <lineage>
        <taxon>Bacteria</taxon>
        <taxon>Bacillati</taxon>
        <taxon>Actinomycetota</taxon>
        <taxon>Actinomycetes</taxon>
        <taxon>Micrococcales</taxon>
        <taxon>Dermatophilaceae</taxon>
        <taxon>Candidatus Phosphoribacter</taxon>
    </lineage>
</organism>
<dbReference type="InterPro" id="IPR011009">
    <property type="entry name" value="Kinase-like_dom_sf"/>
</dbReference>
<dbReference type="EC" id="2.7.11.1" evidence="1"/>
<proteinExistence type="predicted"/>
<feature type="binding site" evidence="7">
    <location>
        <position position="41"/>
    </location>
    <ligand>
        <name>ATP</name>
        <dbReference type="ChEBI" id="CHEBI:30616"/>
    </ligand>
</feature>
<keyword evidence="2" id="KW-0723">Serine/threonine-protein kinase</keyword>
<dbReference type="Pfam" id="PF00069">
    <property type="entry name" value="Pkinase"/>
    <property type="match status" value="1"/>
</dbReference>
<dbReference type="SMART" id="SM00220">
    <property type="entry name" value="S_TKc"/>
    <property type="match status" value="1"/>
</dbReference>
<evidence type="ECO:0000256" key="4">
    <source>
        <dbReference type="ARBA" id="ARBA00022741"/>
    </source>
</evidence>
<protein>
    <recommendedName>
        <fullName evidence="1">non-specific serine/threonine protein kinase</fullName>
        <ecNumber evidence="1">2.7.11.1</ecNumber>
    </recommendedName>
</protein>
<dbReference type="Proteomes" id="UP000718281">
    <property type="component" value="Unassembled WGS sequence"/>
</dbReference>
<dbReference type="GO" id="GO:0005524">
    <property type="term" value="F:ATP binding"/>
    <property type="evidence" value="ECO:0007669"/>
    <property type="project" value="UniProtKB-UniRule"/>
</dbReference>
<evidence type="ECO:0000313" key="11">
    <source>
        <dbReference type="EMBL" id="MBK6301311.1"/>
    </source>
</evidence>
<keyword evidence="6 7" id="KW-0067">ATP-binding</keyword>
<evidence type="ECO:0000256" key="2">
    <source>
        <dbReference type="ARBA" id="ARBA00022527"/>
    </source>
</evidence>
<name>A0A935CFR1_9MICO</name>
<comment type="caution">
    <text evidence="11">The sequence shown here is derived from an EMBL/GenBank/DDBJ whole genome shotgun (WGS) entry which is preliminary data.</text>
</comment>
<evidence type="ECO:0000259" key="10">
    <source>
        <dbReference type="PROSITE" id="PS50011"/>
    </source>
</evidence>
<evidence type="ECO:0000256" key="5">
    <source>
        <dbReference type="ARBA" id="ARBA00022777"/>
    </source>
</evidence>
<keyword evidence="3" id="KW-0808">Transferase</keyword>
<dbReference type="InterPro" id="IPR008271">
    <property type="entry name" value="Ser/Thr_kinase_AS"/>
</dbReference>
<evidence type="ECO:0000256" key="3">
    <source>
        <dbReference type="ARBA" id="ARBA00022679"/>
    </source>
</evidence>
<keyword evidence="5 11" id="KW-0418">Kinase</keyword>
<dbReference type="EMBL" id="JADIXZ010000004">
    <property type="protein sequence ID" value="MBK6301311.1"/>
    <property type="molecule type" value="Genomic_DNA"/>
</dbReference>
<dbReference type="PANTHER" id="PTHR43289">
    <property type="entry name" value="MITOGEN-ACTIVATED PROTEIN KINASE KINASE KINASE 20-RELATED"/>
    <property type="match status" value="1"/>
</dbReference>
<keyword evidence="9" id="KW-0472">Membrane</keyword>
<evidence type="ECO:0000313" key="12">
    <source>
        <dbReference type="Proteomes" id="UP000718281"/>
    </source>
</evidence>
<feature type="domain" description="Protein kinase" evidence="10">
    <location>
        <begin position="12"/>
        <end position="270"/>
    </location>
</feature>
<feature type="compositionally biased region" description="Polar residues" evidence="8">
    <location>
        <begin position="390"/>
        <end position="399"/>
    </location>
</feature>
<dbReference type="PANTHER" id="PTHR43289:SF6">
    <property type="entry name" value="SERINE_THREONINE-PROTEIN KINASE NEKL-3"/>
    <property type="match status" value="1"/>
</dbReference>
<evidence type="ECO:0000256" key="9">
    <source>
        <dbReference type="SAM" id="Phobius"/>
    </source>
</evidence>
<evidence type="ECO:0000256" key="8">
    <source>
        <dbReference type="SAM" id="MobiDB-lite"/>
    </source>
</evidence>
<feature type="compositionally biased region" description="Basic and acidic residues" evidence="8">
    <location>
        <begin position="276"/>
        <end position="288"/>
    </location>
</feature>